<keyword evidence="3" id="KW-0645">Protease</keyword>
<evidence type="ECO:0000313" key="10">
    <source>
        <dbReference type="Proteomes" id="UP000199701"/>
    </source>
</evidence>
<evidence type="ECO:0000256" key="6">
    <source>
        <dbReference type="ARBA" id="ARBA00022989"/>
    </source>
</evidence>
<dbReference type="GO" id="GO:0008233">
    <property type="term" value="F:peptidase activity"/>
    <property type="evidence" value="ECO:0007669"/>
    <property type="project" value="UniProtKB-KW"/>
</dbReference>
<dbReference type="SMART" id="SM00793">
    <property type="entry name" value="AgrB"/>
    <property type="match status" value="1"/>
</dbReference>
<dbReference type="STRING" id="99656.SAMN05421659_10212"/>
<evidence type="ECO:0000313" key="9">
    <source>
        <dbReference type="EMBL" id="SEV90077.1"/>
    </source>
</evidence>
<dbReference type="RefSeq" id="WP_092450259.1">
    <property type="nucleotide sequence ID" value="NZ_FOJI01000002.1"/>
</dbReference>
<accession>A0A1I0MNM5</accession>
<gene>
    <name evidence="9" type="ORF">SAMN05421659_10212</name>
</gene>
<keyword evidence="4 8" id="KW-0812">Transmembrane</keyword>
<feature type="transmembrane region" description="Helical" evidence="8">
    <location>
        <begin position="147"/>
        <end position="164"/>
    </location>
</feature>
<dbReference type="Proteomes" id="UP000199701">
    <property type="component" value="Unassembled WGS sequence"/>
</dbReference>
<dbReference type="Pfam" id="PF04647">
    <property type="entry name" value="AgrB"/>
    <property type="match status" value="1"/>
</dbReference>
<keyword evidence="2" id="KW-0673">Quorum sensing</keyword>
<dbReference type="GO" id="GO:0016020">
    <property type="term" value="C:membrane"/>
    <property type="evidence" value="ECO:0007669"/>
    <property type="project" value="InterPro"/>
</dbReference>
<sequence>MMSRLSYMLTESYLSRAVIEKSEKKIYHNIYILLLSGLVDTILLLIIGVVIQKFLLTVVFVFVFTTTRMFSGGYHANKHWQSTFITFVSCFISVEFSEQILASFDEKLFLILGIVICYIIFILYSPIKNSIKPIDEENIQAIKTKSLVVLSIYVFIIAFASNYNLEYSNVILVTLLEVTLLMILSIIKQRRIGMKKVVK</sequence>
<dbReference type="GO" id="GO:0006508">
    <property type="term" value="P:proteolysis"/>
    <property type="evidence" value="ECO:0007669"/>
    <property type="project" value="UniProtKB-KW"/>
</dbReference>
<evidence type="ECO:0000256" key="2">
    <source>
        <dbReference type="ARBA" id="ARBA00022654"/>
    </source>
</evidence>
<feature type="transmembrane region" description="Helical" evidence="8">
    <location>
        <begin position="108"/>
        <end position="127"/>
    </location>
</feature>
<evidence type="ECO:0000256" key="1">
    <source>
        <dbReference type="ARBA" id="ARBA00022475"/>
    </source>
</evidence>
<keyword evidence="6 8" id="KW-1133">Transmembrane helix</keyword>
<organism evidence="9 10">
    <name type="scientific">[Clostridium] fimetarium</name>
    <dbReference type="NCBI Taxonomy" id="99656"/>
    <lineage>
        <taxon>Bacteria</taxon>
        <taxon>Bacillati</taxon>
        <taxon>Bacillota</taxon>
        <taxon>Clostridia</taxon>
        <taxon>Lachnospirales</taxon>
        <taxon>Lachnospiraceae</taxon>
    </lineage>
</organism>
<evidence type="ECO:0000256" key="8">
    <source>
        <dbReference type="SAM" id="Phobius"/>
    </source>
</evidence>
<dbReference type="InterPro" id="IPR006741">
    <property type="entry name" value="AgrB"/>
</dbReference>
<dbReference type="AlphaFoldDB" id="A0A1I0MNM5"/>
<feature type="transmembrane region" description="Helical" evidence="8">
    <location>
        <begin position="170"/>
        <end position="187"/>
    </location>
</feature>
<keyword evidence="1" id="KW-1003">Cell membrane</keyword>
<evidence type="ECO:0000256" key="7">
    <source>
        <dbReference type="ARBA" id="ARBA00023136"/>
    </source>
</evidence>
<name>A0A1I0MNM5_9FIRM</name>
<keyword evidence="7 8" id="KW-0472">Membrane</keyword>
<keyword evidence="10" id="KW-1185">Reference proteome</keyword>
<keyword evidence="5" id="KW-0378">Hydrolase</keyword>
<dbReference type="GO" id="GO:0009372">
    <property type="term" value="P:quorum sensing"/>
    <property type="evidence" value="ECO:0007669"/>
    <property type="project" value="UniProtKB-KW"/>
</dbReference>
<proteinExistence type="predicted"/>
<feature type="transmembrane region" description="Helical" evidence="8">
    <location>
        <begin position="83"/>
        <end position="102"/>
    </location>
</feature>
<reference evidence="9 10" key="1">
    <citation type="submission" date="2016-10" db="EMBL/GenBank/DDBJ databases">
        <authorList>
            <person name="de Groot N.N."/>
        </authorList>
    </citation>
    <scope>NUCLEOTIDE SEQUENCE [LARGE SCALE GENOMIC DNA]</scope>
    <source>
        <strain evidence="9 10">DSM 9179</strain>
    </source>
</reference>
<dbReference type="OrthoDB" id="9815055at2"/>
<evidence type="ECO:0000256" key="4">
    <source>
        <dbReference type="ARBA" id="ARBA00022692"/>
    </source>
</evidence>
<dbReference type="EMBL" id="FOJI01000002">
    <property type="protein sequence ID" value="SEV90077.1"/>
    <property type="molecule type" value="Genomic_DNA"/>
</dbReference>
<protein>
    <submittedName>
        <fullName evidence="9">Accessory gene regulator B</fullName>
    </submittedName>
</protein>
<evidence type="ECO:0000256" key="3">
    <source>
        <dbReference type="ARBA" id="ARBA00022670"/>
    </source>
</evidence>
<evidence type="ECO:0000256" key="5">
    <source>
        <dbReference type="ARBA" id="ARBA00022801"/>
    </source>
</evidence>